<evidence type="ECO:0000313" key="3">
    <source>
        <dbReference type="EMBL" id="MCQ1950626.1"/>
    </source>
</evidence>
<dbReference type="RefSeq" id="WP_255865887.1">
    <property type="nucleotide sequence ID" value="NZ_CP104263.1"/>
</dbReference>
<dbReference type="Gene3D" id="3.40.33.10">
    <property type="entry name" value="CAP"/>
    <property type="match status" value="1"/>
</dbReference>
<sequence>MNKTAVAAGAFLMAVLITLGTVSAAPPVMAAPAGAAEAQVLKPAAWTASEQQIIDVFNGINTFRKSKGLPALRIGVNASAVAQEWSRHMADTGLMVHSTSHHEDLRVAGFYSASENIAYNSPTDAPLLVTQWINSPRHNENMSRLEDNVIGIGLSTDGRERLWGSTTFYAYRTVPEATYATAEEFLAATALPPVPAETPAILGTAAYGQTLGLKEANWPAGTQLTYQWYAELWKIPGATEATLRVNYAPGTNIWVGVTATAPGYRTTTVFSASTPVIARPTSVEIFEEPTITGIRAWGETLTVAPGKWTDGATLTYLWSTGETGPTHVIQDFETNTSVTVTGSVSGMSPKSIDLTIDIPAPQLAYTVKPSIKDVTAIVGKPIVPDPGSWNANPVLKYTWLRNGMEISGAEGATSYTPVPVDIGAAISFSVQASARGYNPLTVVSNPTVQVVAAPAETVKNLVKPAISGAAVQGQTLTVEPGTWSDKASLSYQWLSDGKAIEGATGKSLKLTAFHTGTRISAKVTGSRTGFTSASVTTAPTANVTIRSVAYQSGPVITGTPTVGETLTAAPGTWDKGVQFTYQWNRGGKAITGATSSRYKLDIGDSGSTITVTVTGSAPDYASTAVTSSPTAIVRGSTTPVTAPFKDVPVDMQFSEEIRWMAAEGISTGWDDGTYRPLNPVARDAMSAFMYRLADEPSFAAPNVPPFADVPVNGQFFKEMSWLADQGISTGWTEANGTRTYRALEPVKRDAMAAFMYRLAGSPAYTAPAISPFTDVTTGQQFYKEMAWLADQGISTGWTEANGTRTYRALEPVKRDAMAAFMFRFDQKEYKVSGAR</sequence>
<evidence type="ECO:0000259" key="2">
    <source>
        <dbReference type="PROSITE" id="PS51272"/>
    </source>
</evidence>
<dbReference type="EMBL" id="JANFLP010000012">
    <property type="protein sequence ID" value="MCQ1950626.1"/>
    <property type="molecule type" value="Genomic_DNA"/>
</dbReference>
<proteinExistence type="predicted"/>
<feature type="signal peptide" evidence="1">
    <location>
        <begin position="1"/>
        <end position="24"/>
    </location>
</feature>
<dbReference type="Gene3D" id="2.60.40.2700">
    <property type="match status" value="4"/>
</dbReference>
<keyword evidence="1" id="KW-0732">Signal</keyword>
<evidence type="ECO:0000313" key="4">
    <source>
        <dbReference type="Proteomes" id="UP001206924"/>
    </source>
</evidence>
<dbReference type="InterPro" id="IPR014044">
    <property type="entry name" value="CAP_dom"/>
</dbReference>
<dbReference type="InterPro" id="IPR035940">
    <property type="entry name" value="CAP_sf"/>
</dbReference>
<reference evidence="3 4" key="1">
    <citation type="submission" date="2022-07" db="EMBL/GenBank/DDBJ databases">
        <title>Novel species in genus Arthrobacter.</title>
        <authorList>
            <person name="Liu Y."/>
        </authorList>
    </citation>
    <scope>NUCLEOTIDE SEQUENCE [LARGE SCALE GENOMIC DNA]</scope>
    <source>
        <strain evidence="4">zg-Y859</strain>
    </source>
</reference>
<dbReference type="PROSITE" id="PS51272">
    <property type="entry name" value="SLH"/>
    <property type="match status" value="3"/>
</dbReference>
<dbReference type="InterPro" id="IPR001119">
    <property type="entry name" value="SLH_dom"/>
</dbReference>
<accession>A0ABT1NSR2</accession>
<dbReference type="Proteomes" id="UP001206924">
    <property type="component" value="Unassembled WGS sequence"/>
</dbReference>
<name>A0ABT1NSR2_9MICC</name>
<comment type="caution">
    <text evidence="3">The sequence shown here is derived from an EMBL/GenBank/DDBJ whole genome shotgun (WGS) entry which is preliminary data.</text>
</comment>
<dbReference type="PANTHER" id="PTHR31157:SF1">
    <property type="entry name" value="SCP DOMAIN-CONTAINING PROTEIN"/>
    <property type="match status" value="1"/>
</dbReference>
<feature type="chain" id="PRO_5046546435" evidence="1">
    <location>
        <begin position="25"/>
        <end position="835"/>
    </location>
</feature>
<feature type="domain" description="SLH" evidence="2">
    <location>
        <begin position="640"/>
        <end position="703"/>
    </location>
</feature>
<evidence type="ECO:0000256" key="1">
    <source>
        <dbReference type="SAM" id="SignalP"/>
    </source>
</evidence>
<feature type="domain" description="SLH" evidence="2">
    <location>
        <begin position="706"/>
        <end position="767"/>
    </location>
</feature>
<feature type="domain" description="SLH" evidence="2">
    <location>
        <begin position="768"/>
        <end position="835"/>
    </location>
</feature>
<gene>
    <name evidence="3" type="ORF">NNX28_11910</name>
</gene>
<dbReference type="Pfam" id="PF00188">
    <property type="entry name" value="CAP"/>
    <property type="match status" value="1"/>
</dbReference>
<dbReference type="PANTHER" id="PTHR31157">
    <property type="entry name" value="SCP DOMAIN-CONTAINING PROTEIN"/>
    <property type="match status" value="1"/>
</dbReference>
<dbReference type="SUPFAM" id="SSF55797">
    <property type="entry name" value="PR-1-like"/>
    <property type="match status" value="1"/>
</dbReference>
<dbReference type="CDD" id="cd05379">
    <property type="entry name" value="CAP_bacterial"/>
    <property type="match status" value="1"/>
</dbReference>
<keyword evidence="4" id="KW-1185">Reference proteome</keyword>
<protein>
    <submittedName>
        <fullName evidence="3">S-layer homology domain-containing protein</fullName>
    </submittedName>
</protein>
<organism evidence="3 4">
    <name type="scientific">Arthrobacter jinronghuae</name>
    <dbReference type="NCBI Taxonomy" id="2964609"/>
    <lineage>
        <taxon>Bacteria</taxon>
        <taxon>Bacillati</taxon>
        <taxon>Actinomycetota</taxon>
        <taxon>Actinomycetes</taxon>
        <taxon>Micrococcales</taxon>
        <taxon>Micrococcaceae</taxon>
        <taxon>Arthrobacter</taxon>
    </lineage>
</organism>
<dbReference type="Pfam" id="PF00395">
    <property type="entry name" value="SLH"/>
    <property type="match status" value="1"/>
</dbReference>